<sequence length="330" mass="36360">MPSHQGIIDALTAFYEAVIKHLSLDDSALQHPPAQGWNIDVAAPGLDGKTDQVIELLQHTPYLSLGVGEYQIRIQVETAALDYTKGCGCSIEEINPLPANCVYLTEGISPDGYSLIVDVDTGMVTTYSVSGRDTRASVAELSQLPASEQWRGDRKLPAIELLSIWTRMYARLVIMLVPNPPGHEATGAIRSRALSREHGEELAQEVGPFQEWYPSDVELSRCAGGGKDDVSRQLSEDQLRHTAAVFNAFLRHGWAENFDKVSGKLEVVELEKQIRVKEKKALAMMESGAGPSDHVEEDGLLRAHLRAQVDKLWEPKESRMRKKTGGAIHS</sequence>
<keyword evidence="2" id="KW-1185">Reference proteome</keyword>
<dbReference type="AlphaFoldDB" id="A0A0F4GVN0"/>
<evidence type="ECO:0000313" key="2">
    <source>
        <dbReference type="Proteomes" id="UP000033647"/>
    </source>
</evidence>
<gene>
    <name evidence="1" type="ORF">TI39_contig337g00011</name>
</gene>
<reference evidence="1 2" key="1">
    <citation type="submission" date="2015-03" db="EMBL/GenBank/DDBJ databases">
        <title>RNA-seq based gene annotation and comparative genomics of four Zymoseptoria species reveal species-specific pathogenicity related genes and transposable element activity.</title>
        <authorList>
            <person name="Grandaubert J."/>
            <person name="Bhattacharyya A."/>
            <person name="Stukenbrock E.H."/>
        </authorList>
    </citation>
    <scope>NUCLEOTIDE SEQUENCE [LARGE SCALE GENOMIC DNA]</scope>
    <source>
        <strain evidence="1 2">Zb18110</strain>
    </source>
</reference>
<protein>
    <submittedName>
        <fullName evidence="1">Uncharacterized protein</fullName>
    </submittedName>
</protein>
<dbReference type="OrthoDB" id="5343383at2759"/>
<organism evidence="1 2">
    <name type="scientific">Zymoseptoria brevis</name>
    <dbReference type="NCBI Taxonomy" id="1047168"/>
    <lineage>
        <taxon>Eukaryota</taxon>
        <taxon>Fungi</taxon>
        <taxon>Dikarya</taxon>
        <taxon>Ascomycota</taxon>
        <taxon>Pezizomycotina</taxon>
        <taxon>Dothideomycetes</taxon>
        <taxon>Dothideomycetidae</taxon>
        <taxon>Mycosphaerellales</taxon>
        <taxon>Mycosphaerellaceae</taxon>
        <taxon>Zymoseptoria</taxon>
    </lineage>
</organism>
<dbReference type="EMBL" id="LAFY01000329">
    <property type="protein sequence ID" value="KJY00281.1"/>
    <property type="molecule type" value="Genomic_DNA"/>
</dbReference>
<evidence type="ECO:0000313" key="1">
    <source>
        <dbReference type="EMBL" id="KJY00281.1"/>
    </source>
</evidence>
<name>A0A0F4GVN0_9PEZI</name>
<accession>A0A0F4GVN0</accession>
<dbReference type="Proteomes" id="UP000033647">
    <property type="component" value="Unassembled WGS sequence"/>
</dbReference>
<comment type="caution">
    <text evidence="1">The sequence shown here is derived from an EMBL/GenBank/DDBJ whole genome shotgun (WGS) entry which is preliminary data.</text>
</comment>
<proteinExistence type="predicted"/>